<comment type="caution">
    <text evidence="2">The sequence shown here is derived from an EMBL/GenBank/DDBJ whole genome shotgun (WGS) entry which is preliminary data.</text>
</comment>
<dbReference type="RefSeq" id="WP_316993411.1">
    <property type="nucleotide sequence ID" value="NZ_JAVBIB010000008.1"/>
</dbReference>
<accession>A0AAE4SUK1</accession>
<dbReference type="EMBL" id="JAVBIB010000008">
    <property type="protein sequence ID" value="MDV2419348.1"/>
    <property type="molecule type" value="Genomic_DNA"/>
</dbReference>
<dbReference type="InterPro" id="IPR021466">
    <property type="entry name" value="Put_rhamnosyl_transferase"/>
</dbReference>
<name>A0AAE4SUK1_9CORY</name>
<organism evidence="2 3">
    <name type="scientific">Corynebacterium tuberculostearicum</name>
    <dbReference type="NCBI Taxonomy" id="38304"/>
    <lineage>
        <taxon>Bacteria</taxon>
        <taxon>Bacillati</taxon>
        <taxon>Actinomycetota</taxon>
        <taxon>Actinomycetes</taxon>
        <taxon>Mycobacteriales</taxon>
        <taxon>Corynebacteriaceae</taxon>
        <taxon>Corynebacterium</taxon>
    </lineage>
</organism>
<evidence type="ECO:0000313" key="3">
    <source>
        <dbReference type="Proteomes" id="UP001185706"/>
    </source>
</evidence>
<keyword evidence="1" id="KW-0175">Coiled coil</keyword>
<evidence type="ECO:0000256" key="1">
    <source>
        <dbReference type="SAM" id="Coils"/>
    </source>
</evidence>
<sequence length="406" mass="45662">MLTTSSPCGGKFVCPGNSNRCCNTVRNRCFDKKWWAARLQLLKAITVPSLSRFRGRNFHWYIVLDSAIPTQVYEELHSIVSDGAQDFVRFVFVESNSQTRDAIMNAAKALVPPSKRVAVLRIDDDDAIAADFFDNVFNEIAKEPDQPAVVSMAKGFALNAPDQKVGNLTYASHPCNTVFYGKLTELDKVMFQNHVKWLSVAKRLGYRPVASDVGSPQFLYTYHKQADGSYEKRVGGIDAWRKISAADVDRFGIDLEALREWVELQASMPATIGLTWRRAQGELWKMEQLKDSMKQLKREIVKTNSSIFDPTVPFLYVYQPMHKAKVKAGRIKFTGLTNNGAAVSLHVTGKTGIYREMASVKLDAASGDFALAGNFNVGEWNIRIISEFESDKGKQRKQLDYKIHAR</sequence>
<evidence type="ECO:0000313" key="2">
    <source>
        <dbReference type="EMBL" id="MDV2419348.1"/>
    </source>
</evidence>
<dbReference type="Pfam" id="PF11316">
    <property type="entry name" value="Rhamno_transf"/>
    <property type="match status" value="1"/>
</dbReference>
<reference evidence="2" key="1">
    <citation type="submission" date="2023-08" db="EMBL/GenBank/DDBJ databases">
        <title>Genomic characterization of the C. tuberculostearicum species complex, a ubiquitous member of the human skin microbiome.</title>
        <authorList>
            <person name="Ahmed N."/>
            <person name="Deming C."/>
            <person name="Conlan S."/>
            <person name="Segre J."/>
        </authorList>
    </citation>
    <scope>NUCLEOTIDE SEQUENCE</scope>
    <source>
        <strain evidence="2">CTNIH22</strain>
    </source>
</reference>
<feature type="coiled-coil region" evidence="1">
    <location>
        <begin position="279"/>
        <end position="306"/>
    </location>
</feature>
<dbReference type="AlphaFoldDB" id="A0AAE4SUK1"/>
<gene>
    <name evidence="2" type="ORF">RAE03_06075</name>
</gene>
<proteinExistence type="predicted"/>
<dbReference type="Proteomes" id="UP001185706">
    <property type="component" value="Unassembled WGS sequence"/>
</dbReference>
<protein>
    <submittedName>
        <fullName evidence="2">Glycosyltransferase</fullName>
    </submittedName>
</protein>